<evidence type="ECO:0000313" key="1">
    <source>
        <dbReference type="EMBL" id="CAF0695370.1"/>
    </source>
</evidence>
<protein>
    <submittedName>
        <fullName evidence="1">Uncharacterized protein</fullName>
    </submittedName>
</protein>
<keyword evidence="2" id="KW-1185">Reference proteome</keyword>
<dbReference type="EMBL" id="CAJNOB010000011">
    <property type="protein sequence ID" value="CAF0695370.1"/>
    <property type="molecule type" value="Genomic_DNA"/>
</dbReference>
<gene>
    <name evidence="1" type="ORF">MPNT_190019</name>
</gene>
<evidence type="ECO:0000313" key="2">
    <source>
        <dbReference type="Proteomes" id="UP000663859"/>
    </source>
</evidence>
<dbReference type="Proteomes" id="UP000663859">
    <property type="component" value="Unassembled WGS sequence"/>
</dbReference>
<accession>A0A8J2BRY2</accession>
<sequence length="142" mass="16117">MSISIRFFHRRWTTLIEGHTVRPLRLHMHDHHSCRQLFCSKKQTPILPRSPSRLAAKIVPLRPPTQLHFDMLRCATLPLRIFLALGNPSGEPGLGSATRFRWLAQHLLVWLLGDEPAVDSMVRRGTKDATKKGSSPAIFPGR</sequence>
<dbReference type="AlphaFoldDB" id="A0A8J2BRY2"/>
<reference evidence="1" key="1">
    <citation type="submission" date="2021-02" db="EMBL/GenBank/DDBJ databases">
        <authorList>
            <person name="Cremers G."/>
            <person name="Picone N."/>
        </authorList>
    </citation>
    <scope>NUCLEOTIDE SEQUENCE</scope>
    <source>
        <strain evidence="1">PQ17</strain>
    </source>
</reference>
<name>A0A8J2BRY2_9BACT</name>
<organism evidence="1 2">
    <name type="scientific">Candidatus Methylacidithermus pantelleriae</name>
    <dbReference type="NCBI Taxonomy" id="2744239"/>
    <lineage>
        <taxon>Bacteria</taxon>
        <taxon>Pseudomonadati</taxon>
        <taxon>Verrucomicrobiota</taxon>
        <taxon>Methylacidiphilae</taxon>
        <taxon>Methylacidiphilales</taxon>
        <taxon>Methylacidiphilaceae</taxon>
        <taxon>Candidatus Methylacidithermus</taxon>
    </lineage>
</organism>
<proteinExistence type="predicted"/>
<comment type="caution">
    <text evidence="1">The sequence shown here is derived from an EMBL/GenBank/DDBJ whole genome shotgun (WGS) entry which is preliminary data.</text>
</comment>